<evidence type="ECO:0000313" key="8">
    <source>
        <dbReference type="EMBL" id="KAG1541081.1"/>
    </source>
</evidence>
<dbReference type="SUPFAM" id="SSF56024">
    <property type="entry name" value="Phospholipase D/nuclease"/>
    <property type="match status" value="1"/>
</dbReference>
<feature type="compositionally biased region" description="Basic residues" evidence="6">
    <location>
        <begin position="134"/>
        <end position="144"/>
    </location>
</feature>
<evidence type="ECO:0000256" key="2">
    <source>
        <dbReference type="ARBA" id="ARBA00022963"/>
    </source>
</evidence>
<comment type="similarity">
    <text evidence="4">Belongs to the phospholipase D family. MitoPLD/Zucchini subfamily.</text>
</comment>
<sequence>MDQLYQLFCIPKAPSLSFNDFKENNFGPFLDKSMQCAPSITDDNELKQEATKHMQKLLANKSNSPSNTLRTINTMFESASKTCHFDRERALIEWLQVCVSTAVELALDPSRIESYPSTEKPKVTEKKVTEKKKPASPKKATRKTPPKDDDEWLDDSEEEALGDSDDDYEPFDDQDSVVPEKPKKKASSSSPRRKKEDQVVPSKEPQLPLIKEGAGTKAIHKYFLDMDTTKNNILPNGYFARAFFFPSKDSFNAFLSVLNSATKTIDICVFAFTDDDVADAIIAAKKRNVTIRIITDNQQAAGKGADAKRLSESYGIPFKTDHTQGYMHNKFAIVDDKTLINGSFNWSKGARFKNRENVLITNIPLCIQEFQAQFDALWEEF</sequence>
<comment type="caution">
    <text evidence="8">The sequence shown here is derived from an EMBL/GenBank/DDBJ whole genome shotgun (WGS) entry which is preliminary data.</text>
</comment>
<dbReference type="InterPro" id="IPR025202">
    <property type="entry name" value="PLD-like_dom"/>
</dbReference>
<evidence type="ECO:0000256" key="3">
    <source>
        <dbReference type="ARBA" id="ARBA00023098"/>
    </source>
</evidence>
<keyword evidence="3" id="KW-0443">Lipid metabolism</keyword>
<feature type="domain" description="PLD phosphodiesterase" evidence="7">
    <location>
        <begin position="323"/>
        <end position="350"/>
    </location>
</feature>
<name>A0A9P6Y7E8_RHIOR</name>
<dbReference type="OMA" id="ITNIPIC"/>
<dbReference type="AlphaFoldDB" id="A0A9P6Y7E8"/>
<protein>
    <recommendedName>
        <fullName evidence="5">Mitochondrial cardiolipin hydrolase</fullName>
    </recommendedName>
</protein>
<dbReference type="SMART" id="SM00155">
    <property type="entry name" value="PLDc"/>
    <property type="match status" value="1"/>
</dbReference>
<dbReference type="Gene3D" id="3.30.870.10">
    <property type="entry name" value="Endonuclease Chain A"/>
    <property type="match status" value="1"/>
</dbReference>
<dbReference type="CDD" id="cd09171">
    <property type="entry name" value="PLDc_vPLD6_like"/>
    <property type="match status" value="1"/>
</dbReference>
<dbReference type="PROSITE" id="PS50035">
    <property type="entry name" value="PLD"/>
    <property type="match status" value="1"/>
</dbReference>
<accession>A0A9P6Y7E8</accession>
<evidence type="ECO:0000259" key="7">
    <source>
        <dbReference type="PROSITE" id="PS50035"/>
    </source>
</evidence>
<dbReference type="InterPro" id="IPR001736">
    <property type="entry name" value="PLipase_D/transphosphatidylase"/>
</dbReference>
<dbReference type="OrthoDB" id="5205528at2759"/>
<feature type="compositionally biased region" description="Basic and acidic residues" evidence="6">
    <location>
        <begin position="119"/>
        <end position="133"/>
    </location>
</feature>
<dbReference type="InterPro" id="IPR051406">
    <property type="entry name" value="PLD_domain"/>
</dbReference>
<evidence type="ECO:0000256" key="1">
    <source>
        <dbReference type="ARBA" id="ARBA00022801"/>
    </source>
</evidence>
<keyword evidence="2" id="KW-0442">Lipid degradation</keyword>
<feature type="region of interest" description="Disordered" evidence="6">
    <location>
        <begin position="113"/>
        <end position="208"/>
    </location>
</feature>
<dbReference type="GO" id="GO:0016042">
    <property type="term" value="P:lipid catabolic process"/>
    <property type="evidence" value="ECO:0007669"/>
    <property type="project" value="UniProtKB-KW"/>
</dbReference>
<feature type="compositionally biased region" description="Acidic residues" evidence="6">
    <location>
        <begin position="148"/>
        <end position="175"/>
    </location>
</feature>
<dbReference type="PANTHER" id="PTHR43856">
    <property type="entry name" value="CARDIOLIPIN HYDROLASE"/>
    <property type="match status" value="1"/>
</dbReference>
<organism evidence="8 9">
    <name type="scientific">Rhizopus oryzae</name>
    <name type="common">Mucormycosis agent</name>
    <name type="synonym">Rhizopus arrhizus var. delemar</name>
    <dbReference type="NCBI Taxonomy" id="64495"/>
    <lineage>
        <taxon>Eukaryota</taxon>
        <taxon>Fungi</taxon>
        <taxon>Fungi incertae sedis</taxon>
        <taxon>Mucoromycota</taxon>
        <taxon>Mucoromycotina</taxon>
        <taxon>Mucoromycetes</taxon>
        <taxon>Mucorales</taxon>
        <taxon>Mucorineae</taxon>
        <taxon>Rhizopodaceae</taxon>
        <taxon>Rhizopus</taxon>
    </lineage>
</organism>
<dbReference type="Pfam" id="PF13091">
    <property type="entry name" value="PLDc_2"/>
    <property type="match status" value="1"/>
</dbReference>
<reference evidence="8" key="1">
    <citation type="journal article" date="2020" name="Microb. Genom.">
        <title>Genetic diversity of clinical and environmental Mucorales isolates obtained from an investigation of mucormycosis cases among solid organ transplant recipients.</title>
        <authorList>
            <person name="Nguyen M.H."/>
            <person name="Kaul D."/>
            <person name="Muto C."/>
            <person name="Cheng S.J."/>
            <person name="Richter R.A."/>
            <person name="Bruno V.M."/>
            <person name="Liu G."/>
            <person name="Beyhan S."/>
            <person name="Sundermann A.J."/>
            <person name="Mounaud S."/>
            <person name="Pasculle A.W."/>
            <person name="Nierman W.C."/>
            <person name="Driscoll E."/>
            <person name="Cumbie R."/>
            <person name="Clancy C.J."/>
            <person name="Dupont C.L."/>
        </authorList>
    </citation>
    <scope>NUCLEOTIDE SEQUENCE</scope>
    <source>
        <strain evidence="8">GL16</strain>
    </source>
</reference>
<evidence type="ECO:0000256" key="5">
    <source>
        <dbReference type="ARBA" id="ARBA00040549"/>
    </source>
</evidence>
<dbReference type="GO" id="GO:0016891">
    <property type="term" value="F:RNA endonuclease activity producing 5'-phosphomonoesters, hydrolytic mechanism"/>
    <property type="evidence" value="ECO:0007669"/>
    <property type="project" value="TreeGrafter"/>
</dbReference>
<dbReference type="EMBL" id="JAANIT010001295">
    <property type="protein sequence ID" value="KAG1541081.1"/>
    <property type="molecule type" value="Genomic_DNA"/>
</dbReference>
<gene>
    <name evidence="8" type="ORF">G6F51_008121</name>
</gene>
<evidence type="ECO:0000256" key="6">
    <source>
        <dbReference type="SAM" id="MobiDB-lite"/>
    </source>
</evidence>
<proteinExistence type="inferred from homology"/>
<evidence type="ECO:0000256" key="4">
    <source>
        <dbReference type="ARBA" id="ARBA00038012"/>
    </source>
</evidence>
<evidence type="ECO:0000313" key="9">
    <source>
        <dbReference type="Proteomes" id="UP000717996"/>
    </source>
</evidence>
<dbReference type="Proteomes" id="UP000717996">
    <property type="component" value="Unassembled WGS sequence"/>
</dbReference>
<keyword evidence="1" id="KW-0378">Hydrolase</keyword>
<dbReference type="PANTHER" id="PTHR43856:SF1">
    <property type="entry name" value="MITOCHONDRIAL CARDIOLIPIN HYDROLASE"/>
    <property type="match status" value="1"/>
</dbReference>